<dbReference type="PANTHER" id="PTHR33169:SF14">
    <property type="entry name" value="TRANSCRIPTIONAL REGULATOR RV3488"/>
    <property type="match status" value="1"/>
</dbReference>
<protein>
    <submittedName>
        <fullName evidence="2">PadR family transcriptional regulator</fullName>
    </submittedName>
</protein>
<dbReference type="Proteomes" id="UP000260782">
    <property type="component" value="Unassembled WGS sequence"/>
</dbReference>
<dbReference type="PANTHER" id="PTHR33169">
    <property type="entry name" value="PADR-FAMILY TRANSCRIPTIONAL REGULATOR"/>
    <property type="match status" value="1"/>
</dbReference>
<dbReference type="Pfam" id="PF03551">
    <property type="entry name" value="PadR"/>
    <property type="match status" value="1"/>
</dbReference>
<evidence type="ECO:0000313" key="2">
    <source>
        <dbReference type="EMBL" id="RGB88470.1"/>
    </source>
</evidence>
<gene>
    <name evidence="2" type="ORF">DWZ25_04600</name>
</gene>
<dbReference type="EMBL" id="QVES01000003">
    <property type="protein sequence ID" value="RGB88470.1"/>
    <property type="molecule type" value="Genomic_DNA"/>
</dbReference>
<organism evidence="2 3">
    <name type="scientific">Faecalibacterium prausnitzii</name>
    <dbReference type="NCBI Taxonomy" id="853"/>
    <lineage>
        <taxon>Bacteria</taxon>
        <taxon>Bacillati</taxon>
        <taxon>Bacillota</taxon>
        <taxon>Clostridia</taxon>
        <taxon>Eubacteriales</taxon>
        <taxon>Oscillospiraceae</taxon>
        <taxon>Faecalibacterium</taxon>
    </lineage>
</organism>
<dbReference type="InterPro" id="IPR036388">
    <property type="entry name" value="WH-like_DNA-bd_sf"/>
</dbReference>
<dbReference type="SUPFAM" id="SSF46785">
    <property type="entry name" value="Winged helix' DNA-binding domain"/>
    <property type="match status" value="1"/>
</dbReference>
<accession>A0A3E2U0C5</accession>
<dbReference type="Gene3D" id="1.10.10.10">
    <property type="entry name" value="Winged helix-like DNA-binding domain superfamily/Winged helix DNA-binding domain"/>
    <property type="match status" value="1"/>
</dbReference>
<dbReference type="InterPro" id="IPR052509">
    <property type="entry name" value="Metal_resp_DNA-bind_regulator"/>
</dbReference>
<dbReference type="RefSeq" id="WP_117441392.1">
    <property type="nucleotide sequence ID" value="NZ_QVES01000003.1"/>
</dbReference>
<evidence type="ECO:0000313" key="3">
    <source>
        <dbReference type="Proteomes" id="UP000260782"/>
    </source>
</evidence>
<dbReference type="AlphaFoldDB" id="A0A3E2U0C5"/>
<name>A0A3E2U0C5_9FIRM</name>
<reference evidence="2 3" key="1">
    <citation type="submission" date="2018-08" db="EMBL/GenBank/DDBJ databases">
        <title>A genome reference for cultivated species of the human gut microbiota.</title>
        <authorList>
            <person name="Zou Y."/>
            <person name="Xue W."/>
            <person name="Luo G."/>
        </authorList>
    </citation>
    <scope>NUCLEOTIDE SEQUENCE [LARGE SCALE GENOMIC DNA]</scope>
    <source>
        <strain evidence="2 3">AF31-14AC</strain>
    </source>
</reference>
<sequence>MSSIDLVILGIVLEKPQSAYDIQKDVEYHHFSRWTKISVPSIYRKVLQLSEKGYLQSDIVKGDKFADKAIYSITDQGRAYFKELMASYVAGPVPLLFDFNVVITNLNKMDKVEALELVSALRQSIQSSAESNEGYAREFTDIPLVGRTIFEQQQLLYRALLEWLDHFEGQFLKE</sequence>
<evidence type="ECO:0000259" key="1">
    <source>
        <dbReference type="Pfam" id="PF03551"/>
    </source>
</evidence>
<dbReference type="InterPro" id="IPR005149">
    <property type="entry name" value="Tscrpt_reg_PadR_N"/>
</dbReference>
<feature type="domain" description="Transcription regulator PadR N-terminal" evidence="1">
    <location>
        <begin position="8"/>
        <end position="83"/>
    </location>
</feature>
<dbReference type="InterPro" id="IPR036390">
    <property type="entry name" value="WH_DNA-bd_sf"/>
</dbReference>
<proteinExistence type="predicted"/>
<comment type="caution">
    <text evidence="2">The sequence shown here is derived from an EMBL/GenBank/DDBJ whole genome shotgun (WGS) entry which is preliminary data.</text>
</comment>